<dbReference type="RefSeq" id="WP_111434049.1">
    <property type="nucleotide sequence ID" value="NZ_JACIGG010000018.1"/>
</dbReference>
<evidence type="ECO:0000259" key="6">
    <source>
        <dbReference type="Pfam" id="PF00465"/>
    </source>
</evidence>
<organism evidence="8 9">
    <name type="scientific">Rhodobium orientis</name>
    <dbReference type="NCBI Taxonomy" id="34017"/>
    <lineage>
        <taxon>Bacteria</taxon>
        <taxon>Pseudomonadati</taxon>
        <taxon>Pseudomonadota</taxon>
        <taxon>Alphaproteobacteria</taxon>
        <taxon>Hyphomicrobiales</taxon>
        <taxon>Rhodobiaceae</taxon>
        <taxon>Rhodobium</taxon>
    </lineage>
</organism>
<dbReference type="InterPro" id="IPR001670">
    <property type="entry name" value="ADH_Fe/GldA"/>
</dbReference>
<dbReference type="Gene3D" id="1.20.1090.10">
    <property type="entry name" value="Dehydroquinate synthase-like - alpha domain"/>
    <property type="match status" value="1"/>
</dbReference>
<proteinExistence type="inferred from homology"/>
<evidence type="ECO:0000256" key="3">
    <source>
        <dbReference type="ARBA" id="ARBA00023002"/>
    </source>
</evidence>
<protein>
    <submittedName>
        <fullName evidence="8">Uncharacterized protein</fullName>
    </submittedName>
</protein>
<keyword evidence="9" id="KW-1185">Reference proteome</keyword>
<evidence type="ECO:0000259" key="7">
    <source>
        <dbReference type="Pfam" id="PF25137"/>
    </source>
</evidence>
<dbReference type="AlphaFoldDB" id="A0A327JNQ1"/>
<dbReference type="GO" id="GO:0004022">
    <property type="term" value="F:alcohol dehydrogenase (NAD+) activity"/>
    <property type="evidence" value="ECO:0007669"/>
    <property type="project" value="UniProtKB-EC"/>
</dbReference>
<evidence type="ECO:0000313" key="9">
    <source>
        <dbReference type="Proteomes" id="UP000249299"/>
    </source>
</evidence>
<dbReference type="PROSITE" id="PS00913">
    <property type="entry name" value="ADH_IRON_1"/>
    <property type="match status" value="1"/>
</dbReference>
<dbReference type="Pfam" id="PF00465">
    <property type="entry name" value="Fe-ADH"/>
    <property type="match status" value="1"/>
</dbReference>
<evidence type="ECO:0000256" key="5">
    <source>
        <dbReference type="ARBA" id="ARBA00049243"/>
    </source>
</evidence>
<dbReference type="OrthoDB" id="9815791at2"/>
<evidence type="ECO:0000256" key="1">
    <source>
        <dbReference type="ARBA" id="ARBA00001962"/>
    </source>
</evidence>
<dbReference type="InterPro" id="IPR056798">
    <property type="entry name" value="ADH_Fe_C"/>
</dbReference>
<comment type="similarity">
    <text evidence="2">Belongs to the iron-containing alcohol dehydrogenase family.</text>
</comment>
<dbReference type="Gene3D" id="3.40.50.1970">
    <property type="match status" value="1"/>
</dbReference>
<dbReference type="GO" id="GO:0046872">
    <property type="term" value="F:metal ion binding"/>
    <property type="evidence" value="ECO:0007669"/>
    <property type="project" value="InterPro"/>
</dbReference>
<dbReference type="Proteomes" id="UP000249299">
    <property type="component" value="Unassembled WGS sequence"/>
</dbReference>
<feature type="domain" description="Alcohol dehydrogenase iron-type/glycerol dehydrogenase GldA" evidence="6">
    <location>
        <begin position="22"/>
        <end position="192"/>
    </location>
</feature>
<evidence type="ECO:0000256" key="4">
    <source>
        <dbReference type="ARBA" id="ARBA00023027"/>
    </source>
</evidence>
<comment type="catalytic activity">
    <reaction evidence="5">
        <text>a primary alcohol + NAD(+) = an aldehyde + NADH + H(+)</text>
        <dbReference type="Rhea" id="RHEA:10736"/>
        <dbReference type="ChEBI" id="CHEBI:15378"/>
        <dbReference type="ChEBI" id="CHEBI:15734"/>
        <dbReference type="ChEBI" id="CHEBI:17478"/>
        <dbReference type="ChEBI" id="CHEBI:57540"/>
        <dbReference type="ChEBI" id="CHEBI:57945"/>
        <dbReference type="EC" id="1.1.1.1"/>
    </reaction>
</comment>
<evidence type="ECO:0000313" key="8">
    <source>
        <dbReference type="EMBL" id="RAI27701.1"/>
    </source>
</evidence>
<dbReference type="SUPFAM" id="SSF56796">
    <property type="entry name" value="Dehydroquinate synthase-like"/>
    <property type="match status" value="1"/>
</dbReference>
<feature type="domain" description="Fe-containing alcohol dehydrogenase-like C-terminal" evidence="7">
    <location>
        <begin position="203"/>
        <end position="380"/>
    </location>
</feature>
<dbReference type="FunFam" id="3.40.50.1970:FF:000003">
    <property type="entry name" value="Alcohol dehydrogenase, iron-containing"/>
    <property type="match status" value="1"/>
</dbReference>
<gene>
    <name evidence="8" type="ORF">CH339_09125</name>
</gene>
<dbReference type="PANTHER" id="PTHR11496">
    <property type="entry name" value="ALCOHOL DEHYDROGENASE"/>
    <property type="match status" value="1"/>
</dbReference>
<dbReference type="InterPro" id="IPR018211">
    <property type="entry name" value="ADH_Fe_CS"/>
</dbReference>
<dbReference type="PANTHER" id="PTHR11496:SF102">
    <property type="entry name" value="ALCOHOL DEHYDROGENASE 4"/>
    <property type="match status" value="1"/>
</dbReference>
<accession>A0A327JNQ1</accession>
<dbReference type="Pfam" id="PF25137">
    <property type="entry name" value="ADH_Fe_C"/>
    <property type="match status" value="1"/>
</dbReference>
<dbReference type="EMBL" id="NPEV01000015">
    <property type="protein sequence ID" value="RAI27701.1"/>
    <property type="molecule type" value="Genomic_DNA"/>
</dbReference>
<name>A0A327JNQ1_9HYPH</name>
<evidence type="ECO:0000256" key="2">
    <source>
        <dbReference type="ARBA" id="ARBA00007358"/>
    </source>
</evidence>
<keyword evidence="4" id="KW-0520">NAD</keyword>
<comment type="cofactor">
    <cofactor evidence="1">
        <name>Fe cation</name>
        <dbReference type="ChEBI" id="CHEBI:24875"/>
    </cofactor>
</comment>
<sequence length="395" mass="40540">MTTENPLDAFATQPFRLGPIPELVFGAGEAKRIADHAAALRASGDEAPILLIADATLAEMGGTAPVAEALGAAGATIEIHAAIAGEPKATDIDAAAERVRMTGPGLVVVMGGGSAIDAAKIAAAVAASNEGVLHYKLGENPLPRRQMRMIAIPTTAGTGAEVTATAVFAGPDGKKLWVHDAAAKPDVVILDPETTVTLPSTLTAWTGLDAFVHALEACTNRRRFAAAEVHSFLALQLIAGALETAVKTPTDLAARGRMLLGAAYAGIGIDACGTAIAHTISHALSGLGPIHHGFATALGLDATLAWSVEEDDGRFARAARACGLENAAALPDWFSGLVASCDVEKRLPEAFKDRTAEDLAAEMRLPANAPMREATARTVTDADIDAFAARVMALA</sequence>
<comment type="caution">
    <text evidence="8">The sequence shown here is derived from an EMBL/GenBank/DDBJ whole genome shotgun (WGS) entry which is preliminary data.</text>
</comment>
<keyword evidence="3" id="KW-0560">Oxidoreductase</keyword>
<dbReference type="InterPro" id="IPR039697">
    <property type="entry name" value="Alcohol_dehydrogenase_Fe"/>
</dbReference>
<reference evidence="8 9" key="1">
    <citation type="submission" date="2017-07" db="EMBL/GenBank/DDBJ databases">
        <title>Draft Genome Sequences of Select Purple Nonsulfur Bacteria.</title>
        <authorList>
            <person name="Lasarre B."/>
            <person name="Mckinlay J.B."/>
        </authorList>
    </citation>
    <scope>NUCLEOTIDE SEQUENCE [LARGE SCALE GENOMIC DNA]</scope>
    <source>
        <strain evidence="8 9">DSM 11290</strain>
    </source>
</reference>